<sequence>MGVKLKKYLLYIALVLPAVAGAIAVWHTTSQRYESGIILQRVNKYRALIQAVIQLPSALWTGAITPNTTPVDVNATFQVPNYDKTTSGYWAKNCAPAVPCDYLLGNISALGTFTYVAWKTKTGLLLNSVDQASSRNSSLPRYKKLDNTGFTYTGRSYGVASTIGLLDPTPKITGTHLTILNISFIENGYQSEVSCIYNQSSRLVFNELGYFNTPGGLYAPTGFWPNGSLPNGDWPGFPTWGVLNSDFVTALAAVKSQDQYMYGFMAGKYYNGLNATQCVVTFTPTRFQVSVDMTAKNISVVPVGIISNPADDIDSSRALVNISFYGPSYLSQTLTTMYSSVLGDSFLNNIGKVQAREGDTDSASSNLTVIEEGLELLIDQFLGSSGAAQVMLLHDTKPVDCTITVQAEQFGSRGFASSSLAVSIIVISVAVVQACKRNLWRDLPVFDCLDLKSATIGSAKGSAKGNQSLPGAVRNWKGNADGHSVGAICLTVAKGEAEFQFCEDSLNEVSKREHSKGVADEEHTTLLADLVTNALTNVEGNRESHK</sequence>
<comment type="caution">
    <text evidence="1">The sequence shown here is derived from an EMBL/GenBank/DDBJ whole genome shotgun (WGS) entry which is preliminary data.</text>
</comment>
<evidence type="ECO:0000313" key="1">
    <source>
        <dbReference type="EMBL" id="RFU26769.1"/>
    </source>
</evidence>
<dbReference type="AlphaFoldDB" id="A0A3E2H071"/>
<dbReference type="STRING" id="5539.A0A3E2H071"/>
<feature type="non-terminal residue" evidence="1">
    <location>
        <position position="1"/>
    </location>
</feature>
<name>A0A3E2H071_SCYLI</name>
<dbReference type="OMA" id="WAGFPTW"/>
<protein>
    <submittedName>
        <fullName evidence="1">Uncharacterized protein</fullName>
    </submittedName>
</protein>
<dbReference type="OrthoDB" id="529273at2759"/>
<proteinExistence type="predicted"/>
<dbReference type="Proteomes" id="UP000258309">
    <property type="component" value="Unassembled WGS sequence"/>
</dbReference>
<dbReference type="EMBL" id="NCSJ02000243">
    <property type="protein sequence ID" value="RFU26769.1"/>
    <property type="molecule type" value="Genomic_DNA"/>
</dbReference>
<reference evidence="1 2" key="1">
    <citation type="submission" date="2018-05" db="EMBL/GenBank/DDBJ databases">
        <title>Draft genome sequence of Scytalidium lignicola DSM 105466, a ubiquitous saprotrophic fungus.</title>
        <authorList>
            <person name="Buettner E."/>
            <person name="Gebauer A.M."/>
            <person name="Hofrichter M."/>
            <person name="Liers C."/>
            <person name="Kellner H."/>
        </authorList>
    </citation>
    <scope>NUCLEOTIDE SEQUENCE [LARGE SCALE GENOMIC DNA]</scope>
    <source>
        <strain evidence="1 2">DSM 105466</strain>
    </source>
</reference>
<organism evidence="1 2">
    <name type="scientific">Scytalidium lignicola</name>
    <name type="common">Hyphomycete</name>
    <dbReference type="NCBI Taxonomy" id="5539"/>
    <lineage>
        <taxon>Eukaryota</taxon>
        <taxon>Fungi</taxon>
        <taxon>Dikarya</taxon>
        <taxon>Ascomycota</taxon>
        <taxon>Pezizomycotina</taxon>
        <taxon>Leotiomycetes</taxon>
        <taxon>Leotiomycetes incertae sedis</taxon>
        <taxon>Scytalidium</taxon>
    </lineage>
</organism>
<keyword evidence="2" id="KW-1185">Reference proteome</keyword>
<evidence type="ECO:0000313" key="2">
    <source>
        <dbReference type="Proteomes" id="UP000258309"/>
    </source>
</evidence>
<accession>A0A3E2H071</accession>
<feature type="non-terminal residue" evidence="1">
    <location>
        <position position="546"/>
    </location>
</feature>
<gene>
    <name evidence="1" type="ORF">B7463_g9558</name>
</gene>